<dbReference type="AlphaFoldDB" id="A0A3S0HGV8"/>
<keyword evidence="3" id="KW-1185">Reference proteome</keyword>
<protein>
    <submittedName>
        <fullName evidence="2">Transposase</fullName>
    </submittedName>
</protein>
<evidence type="ECO:0000256" key="1">
    <source>
        <dbReference type="SAM" id="Phobius"/>
    </source>
</evidence>
<comment type="caution">
    <text evidence="2">The sequence shown here is derived from an EMBL/GenBank/DDBJ whole genome shotgun (WGS) entry which is preliminary data.</text>
</comment>
<accession>A0A3S0HGV8</accession>
<evidence type="ECO:0000313" key="3">
    <source>
        <dbReference type="Proteomes" id="UP000276349"/>
    </source>
</evidence>
<gene>
    <name evidence="2" type="ORF">EKG35_13730</name>
</gene>
<feature type="transmembrane region" description="Helical" evidence="1">
    <location>
        <begin position="65"/>
        <end position="88"/>
    </location>
</feature>
<feature type="transmembrane region" description="Helical" evidence="1">
    <location>
        <begin position="29"/>
        <end position="53"/>
    </location>
</feature>
<dbReference type="OrthoDB" id="2382012at2"/>
<keyword evidence="1" id="KW-0472">Membrane</keyword>
<name>A0A3S0HGV8_9BACI</name>
<proteinExistence type="predicted"/>
<dbReference type="Proteomes" id="UP000276349">
    <property type="component" value="Unassembled WGS sequence"/>
</dbReference>
<keyword evidence="1" id="KW-1133">Transmembrane helix</keyword>
<reference evidence="2 3" key="1">
    <citation type="submission" date="2018-12" db="EMBL/GenBank/DDBJ databases">
        <authorList>
            <person name="Yu L."/>
        </authorList>
    </citation>
    <scope>NUCLEOTIDE SEQUENCE [LARGE SCALE GENOMIC DNA]</scope>
    <source>
        <strain evidence="2 3">S5H2222</strain>
    </source>
</reference>
<dbReference type="EMBL" id="RXNR01000041">
    <property type="protein sequence ID" value="RTQ91338.1"/>
    <property type="molecule type" value="Genomic_DNA"/>
</dbReference>
<organism evidence="2 3">
    <name type="scientific">Lysinibacillus telephonicus</name>
    <dbReference type="NCBI Taxonomy" id="1714840"/>
    <lineage>
        <taxon>Bacteria</taxon>
        <taxon>Bacillati</taxon>
        <taxon>Bacillota</taxon>
        <taxon>Bacilli</taxon>
        <taxon>Bacillales</taxon>
        <taxon>Bacillaceae</taxon>
        <taxon>Lysinibacillus</taxon>
    </lineage>
</organism>
<dbReference type="RefSeq" id="WP_126295127.1">
    <property type="nucleotide sequence ID" value="NZ_RXNR01000041.1"/>
</dbReference>
<sequence length="98" mass="11328">MKIFLIVGSIVIPIVMVVLQRKWWKHHIFFNLAALISALIFGNIASIAIFNIIKDNKVFMTNIHSVFLNPFFLITGAYLGLYLLYTIILRSLNEFQNK</sequence>
<keyword evidence="1" id="KW-0812">Transmembrane</keyword>
<evidence type="ECO:0000313" key="2">
    <source>
        <dbReference type="EMBL" id="RTQ91338.1"/>
    </source>
</evidence>